<protein>
    <submittedName>
        <fullName evidence="1">Uncharacterized protein</fullName>
    </submittedName>
</protein>
<gene>
    <name evidence="1" type="ORF">SAMN04488036_10625</name>
</gene>
<proteinExistence type="predicted"/>
<keyword evidence="2" id="KW-1185">Reference proteome</keyword>
<dbReference type="Proteomes" id="UP000198851">
    <property type="component" value="Unassembled WGS sequence"/>
</dbReference>
<evidence type="ECO:0000313" key="2">
    <source>
        <dbReference type="Proteomes" id="UP000198851"/>
    </source>
</evidence>
<organism evidence="1 2">
    <name type="scientific">Shimia haliotis</name>
    <dbReference type="NCBI Taxonomy" id="1280847"/>
    <lineage>
        <taxon>Bacteria</taxon>
        <taxon>Pseudomonadati</taxon>
        <taxon>Pseudomonadota</taxon>
        <taxon>Alphaproteobacteria</taxon>
        <taxon>Rhodobacterales</taxon>
        <taxon>Roseobacteraceae</taxon>
    </lineage>
</organism>
<evidence type="ECO:0000313" key="1">
    <source>
        <dbReference type="EMBL" id="SFL16890.1"/>
    </source>
</evidence>
<dbReference type="AlphaFoldDB" id="A0A1I4FHV5"/>
<sequence length="42" mass="4433">MRGVESVFRDKEDIGSAAVEAVQKTAKGLVVPAAIDDDICDL</sequence>
<reference evidence="2" key="1">
    <citation type="submission" date="2016-10" db="EMBL/GenBank/DDBJ databases">
        <authorList>
            <person name="Varghese N."/>
            <person name="Submissions S."/>
        </authorList>
    </citation>
    <scope>NUCLEOTIDE SEQUENCE [LARGE SCALE GENOMIC DNA]</scope>
    <source>
        <strain evidence="2">DSM 28453</strain>
    </source>
</reference>
<accession>A0A1I4FHV5</accession>
<dbReference type="EMBL" id="FOSZ01000006">
    <property type="protein sequence ID" value="SFL16890.1"/>
    <property type="molecule type" value="Genomic_DNA"/>
</dbReference>
<name>A0A1I4FHV5_9RHOB</name>